<dbReference type="InterPro" id="IPR009163">
    <property type="entry name" value="Ap4A_phos1/2"/>
</dbReference>
<evidence type="ECO:0000259" key="3">
    <source>
        <dbReference type="Pfam" id="PF09830"/>
    </source>
</evidence>
<keyword evidence="6" id="KW-1185">Reference proteome</keyword>
<reference evidence="5 6" key="1">
    <citation type="journal article" date="2024" name="Nat. Commun.">
        <title>Phylogenomics reveals the evolutionary origins of lichenization in chlorophyte algae.</title>
        <authorList>
            <person name="Puginier C."/>
            <person name="Libourel C."/>
            <person name="Otte J."/>
            <person name="Skaloud P."/>
            <person name="Haon M."/>
            <person name="Grisel S."/>
            <person name="Petersen M."/>
            <person name="Berrin J.G."/>
            <person name="Delaux P.M."/>
            <person name="Dal Grande F."/>
            <person name="Keller J."/>
        </authorList>
    </citation>
    <scope>NUCLEOTIDE SEQUENCE [LARGE SCALE GENOMIC DNA]</scope>
    <source>
        <strain evidence="5 6">SAG 245.80</strain>
    </source>
</reference>
<feature type="compositionally biased region" description="Polar residues" evidence="2">
    <location>
        <begin position="25"/>
        <end position="34"/>
    </location>
</feature>
<dbReference type="Gene3D" id="3.30.428.70">
    <property type="match status" value="1"/>
</dbReference>
<feature type="domain" description="Ap4A phosphorylase 1/2 N-terminal" evidence="4">
    <location>
        <begin position="33"/>
        <end position="195"/>
    </location>
</feature>
<dbReference type="GO" id="GO:0009117">
    <property type="term" value="P:nucleotide metabolic process"/>
    <property type="evidence" value="ECO:0007669"/>
    <property type="project" value="InterPro"/>
</dbReference>
<evidence type="ECO:0000259" key="4">
    <source>
        <dbReference type="Pfam" id="PF19327"/>
    </source>
</evidence>
<dbReference type="InterPro" id="IPR043171">
    <property type="entry name" value="Ap4A_phos1/2-like"/>
</dbReference>
<dbReference type="Pfam" id="PF09830">
    <property type="entry name" value="ATP_transf"/>
    <property type="match status" value="1"/>
</dbReference>
<dbReference type="AlphaFoldDB" id="A0AAW1S1S6"/>
<dbReference type="InterPro" id="IPR045759">
    <property type="entry name" value="Ap4A_phos1/2_N"/>
</dbReference>
<evidence type="ECO:0000256" key="1">
    <source>
        <dbReference type="PIRSR" id="PIRSR000846-1"/>
    </source>
</evidence>
<feature type="domain" description="ATP adenylyltransferase C-terminal" evidence="3">
    <location>
        <begin position="223"/>
        <end position="327"/>
    </location>
</feature>
<dbReference type="Pfam" id="PF19327">
    <property type="entry name" value="Ap4A_phos_N"/>
    <property type="match status" value="1"/>
</dbReference>
<comment type="caution">
    <text evidence="5">The sequence shown here is derived from an EMBL/GenBank/DDBJ whole genome shotgun (WGS) entry which is preliminary data.</text>
</comment>
<feature type="active site" description="Nucleophile" evidence="1">
    <location>
        <position position="185"/>
    </location>
</feature>
<dbReference type="EMBL" id="JALJOU010000014">
    <property type="protein sequence ID" value="KAK9839797.1"/>
    <property type="molecule type" value="Genomic_DNA"/>
</dbReference>
<name>A0AAW1S1S6_9CHLO</name>
<protein>
    <recommendedName>
        <fullName evidence="7">ATP adenylyltransferase</fullName>
    </recommendedName>
</protein>
<evidence type="ECO:0000313" key="6">
    <source>
        <dbReference type="Proteomes" id="UP001445335"/>
    </source>
</evidence>
<dbReference type="Proteomes" id="UP001445335">
    <property type="component" value="Unassembled WGS sequence"/>
</dbReference>
<dbReference type="InterPro" id="IPR036265">
    <property type="entry name" value="HIT-like_sf"/>
</dbReference>
<gene>
    <name evidence="5" type="ORF">WJX81_002359</name>
</gene>
<dbReference type="PANTHER" id="PTHR38420">
    <property type="entry name" value="AP-4-A PHOSPHORYLASE II"/>
    <property type="match status" value="1"/>
</dbReference>
<dbReference type="PANTHER" id="PTHR38420:SF1">
    <property type="entry name" value="PUTATIVE (AFU_ORTHOLOGUE AFUA_5G14690)-RELATED"/>
    <property type="match status" value="1"/>
</dbReference>
<dbReference type="PIRSF" id="PIRSF000846">
    <property type="entry name" value="ATP_adenylyltr"/>
    <property type="match status" value="1"/>
</dbReference>
<dbReference type="GO" id="GO:0003877">
    <property type="term" value="F:ATP:ADP adenylyltransferase activity"/>
    <property type="evidence" value="ECO:0007669"/>
    <property type="project" value="InterPro"/>
</dbReference>
<proteinExistence type="predicted"/>
<sequence>MRAHTQVGAARAAASTAGSMATGNEVDTTAKEPSQQALWQRIEATYSSAEARGAAYRTDTLVRVLRDLQDPRLRFVLRVATALRDKPKPPKASGQEGRPAVNPFLPYEEALWVAHLSPSHTLLLNKFNVVAHHLLVVTRAFEPQGTPLSAGDLSATWRVMQAMPHGGLAYFNCGEHSGASQPHKHTQIVPLPLAAVPPLLEAAADEATRGAGAAAWEPRAARALPFRCFCAALPEQEGAVTGKALAGAFQALHAAAFRDVCGEGSPSFNVLLTQRHMALVPRSREAWGPVAVNSMGYAGSLLVRSREELEYIEAEGPLCILTEVGQPW</sequence>
<accession>A0AAW1S1S6</accession>
<dbReference type="GO" id="GO:0005524">
    <property type="term" value="F:ATP binding"/>
    <property type="evidence" value="ECO:0007669"/>
    <property type="project" value="InterPro"/>
</dbReference>
<evidence type="ECO:0000313" key="5">
    <source>
        <dbReference type="EMBL" id="KAK9839797.1"/>
    </source>
</evidence>
<organism evidence="5 6">
    <name type="scientific">Elliptochloris bilobata</name>
    <dbReference type="NCBI Taxonomy" id="381761"/>
    <lineage>
        <taxon>Eukaryota</taxon>
        <taxon>Viridiplantae</taxon>
        <taxon>Chlorophyta</taxon>
        <taxon>core chlorophytes</taxon>
        <taxon>Trebouxiophyceae</taxon>
        <taxon>Trebouxiophyceae incertae sedis</taxon>
        <taxon>Elliptochloris clade</taxon>
        <taxon>Elliptochloris</taxon>
    </lineage>
</organism>
<dbReference type="InterPro" id="IPR019200">
    <property type="entry name" value="ATP_adenylylTrfase_C"/>
</dbReference>
<dbReference type="SUPFAM" id="SSF54197">
    <property type="entry name" value="HIT-like"/>
    <property type="match status" value="1"/>
</dbReference>
<feature type="compositionally biased region" description="Low complexity" evidence="2">
    <location>
        <begin position="8"/>
        <end position="23"/>
    </location>
</feature>
<evidence type="ECO:0000256" key="2">
    <source>
        <dbReference type="SAM" id="MobiDB-lite"/>
    </source>
</evidence>
<feature type="region of interest" description="Disordered" evidence="2">
    <location>
        <begin position="1"/>
        <end position="34"/>
    </location>
</feature>
<evidence type="ECO:0008006" key="7">
    <source>
        <dbReference type="Google" id="ProtNLM"/>
    </source>
</evidence>